<dbReference type="InterPro" id="IPR003329">
    <property type="entry name" value="Cytidylyl_trans"/>
</dbReference>
<sequence>MQKILAVIPARGGSKGVLRKNIRPVLGTPLIGYTINAVLPLGHLVHRVIVSTEDPEIARVATDFGAEVPFIRPTELASDGAPTLPLLQHAVRFIESRDNVSLDWVLLLQPTSPLRTTSDIQAAISLAGQQRCDSVISVVPVVSDHPILIKRIENNQLLPYCLPEREGTRRQDLNPPAYKRNGALYLTKRDVIMNQHSIWGEKIVPYIMPEERSVNIDSELDLKLVEMLLKEQGKEEFGSQKNHRNSEKVA</sequence>
<dbReference type="GO" id="GO:0016779">
    <property type="term" value="F:nucleotidyltransferase activity"/>
    <property type="evidence" value="ECO:0007669"/>
    <property type="project" value="UniProtKB-KW"/>
</dbReference>
<dbReference type="InterPro" id="IPR029044">
    <property type="entry name" value="Nucleotide-diphossugar_trans"/>
</dbReference>
<keyword evidence="1" id="KW-0548">Nucleotidyltransferase</keyword>
<evidence type="ECO:0000313" key="1">
    <source>
        <dbReference type="EMBL" id="MDT7041571.1"/>
    </source>
</evidence>
<reference evidence="1 2" key="1">
    <citation type="journal article" date="2023" name="ISME J.">
        <title>Cultivation and genomic characterization of novel and ubiquitous marine nitrite-oxidizing bacteria from the Nitrospirales.</title>
        <authorList>
            <person name="Mueller A.J."/>
            <person name="Daebeler A."/>
            <person name="Herbold C.W."/>
            <person name="Kirkegaard R.H."/>
            <person name="Daims H."/>
        </authorList>
    </citation>
    <scope>NUCLEOTIDE SEQUENCE [LARGE SCALE GENOMIC DNA]</scope>
    <source>
        <strain evidence="1 2">EB</strain>
    </source>
</reference>
<dbReference type="RefSeq" id="WP_313831920.1">
    <property type="nucleotide sequence ID" value="NZ_JAQOUE010000001.1"/>
</dbReference>
<dbReference type="SUPFAM" id="SSF53448">
    <property type="entry name" value="Nucleotide-diphospho-sugar transferases"/>
    <property type="match status" value="1"/>
</dbReference>
<name>A0ABU3K5D2_9BACT</name>
<comment type="caution">
    <text evidence="1">The sequence shown here is derived from an EMBL/GenBank/DDBJ whole genome shotgun (WGS) entry which is preliminary data.</text>
</comment>
<accession>A0ABU3K5D2</accession>
<protein>
    <submittedName>
        <fullName evidence="1">Acylneuraminate cytidylyltransferase family protein</fullName>
    </submittedName>
</protein>
<dbReference type="EMBL" id="JAQOUE010000001">
    <property type="protein sequence ID" value="MDT7041571.1"/>
    <property type="molecule type" value="Genomic_DNA"/>
</dbReference>
<dbReference type="Gene3D" id="3.90.550.10">
    <property type="entry name" value="Spore Coat Polysaccharide Biosynthesis Protein SpsA, Chain A"/>
    <property type="match status" value="1"/>
</dbReference>
<keyword evidence="2" id="KW-1185">Reference proteome</keyword>
<dbReference type="PANTHER" id="PTHR21485:SF6">
    <property type="entry name" value="N-ACYLNEURAMINATE CYTIDYLYLTRANSFERASE-RELATED"/>
    <property type="match status" value="1"/>
</dbReference>
<proteinExistence type="predicted"/>
<dbReference type="PANTHER" id="PTHR21485">
    <property type="entry name" value="HAD SUPERFAMILY MEMBERS CMAS AND KDSC"/>
    <property type="match status" value="1"/>
</dbReference>
<dbReference type="Proteomes" id="UP001250932">
    <property type="component" value="Unassembled WGS sequence"/>
</dbReference>
<dbReference type="CDD" id="cd02513">
    <property type="entry name" value="CMP-NeuAc_Synthase"/>
    <property type="match status" value="1"/>
</dbReference>
<keyword evidence="1" id="KW-0808">Transferase</keyword>
<gene>
    <name evidence="1" type="ORF">PPG34_04365</name>
</gene>
<dbReference type="Pfam" id="PF02348">
    <property type="entry name" value="CTP_transf_3"/>
    <property type="match status" value="1"/>
</dbReference>
<organism evidence="1 2">
    <name type="scientific">Candidatus Nitronereus thalassa</name>
    <dbReference type="NCBI Taxonomy" id="3020898"/>
    <lineage>
        <taxon>Bacteria</taxon>
        <taxon>Pseudomonadati</taxon>
        <taxon>Nitrospirota</taxon>
        <taxon>Nitrospiria</taxon>
        <taxon>Nitrospirales</taxon>
        <taxon>Nitrospiraceae</taxon>
        <taxon>Candidatus Nitronereus</taxon>
    </lineage>
</organism>
<dbReference type="InterPro" id="IPR050793">
    <property type="entry name" value="CMP-NeuNAc_synthase"/>
</dbReference>
<evidence type="ECO:0000313" key="2">
    <source>
        <dbReference type="Proteomes" id="UP001250932"/>
    </source>
</evidence>